<evidence type="ECO:0000256" key="2">
    <source>
        <dbReference type="ARBA" id="ARBA00023125"/>
    </source>
</evidence>
<keyword evidence="2 4" id="KW-0238">DNA-binding</keyword>
<feature type="DNA-binding region" description="H-T-H motif" evidence="4">
    <location>
        <begin position="108"/>
        <end position="127"/>
    </location>
</feature>
<feature type="domain" description="HTH gntR-type" evidence="5">
    <location>
        <begin position="6"/>
        <end position="72"/>
    </location>
</feature>
<dbReference type="Gene3D" id="1.10.10.10">
    <property type="entry name" value="Winged helix-like DNA-binding domain superfamily/Winged helix DNA-binding domain"/>
    <property type="match status" value="1"/>
</dbReference>
<organism evidence="7 8">
    <name type="scientific">Actinomycetospora corticicola</name>
    <dbReference type="NCBI Taxonomy" id="663602"/>
    <lineage>
        <taxon>Bacteria</taxon>
        <taxon>Bacillati</taxon>
        <taxon>Actinomycetota</taxon>
        <taxon>Actinomycetes</taxon>
        <taxon>Pseudonocardiales</taxon>
        <taxon>Pseudonocardiaceae</taxon>
        <taxon>Actinomycetospora</taxon>
    </lineage>
</organism>
<dbReference type="InterPro" id="IPR036271">
    <property type="entry name" value="Tet_transcr_reg_TetR-rel_C_sf"/>
</dbReference>
<dbReference type="GO" id="GO:0045892">
    <property type="term" value="P:negative regulation of DNA-templated transcription"/>
    <property type="evidence" value="ECO:0007669"/>
    <property type="project" value="InterPro"/>
</dbReference>
<evidence type="ECO:0000259" key="6">
    <source>
        <dbReference type="PROSITE" id="PS50977"/>
    </source>
</evidence>
<evidence type="ECO:0000313" key="7">
    <source>
        <dbReference type="EMBL" id="NYD37191.1"/>
    </source>
</evidence>
<dbReference type="GO" id="GO:0003677">
    <property type="term" value="F:DNA binding"/>
    <property type="evidence" value="ECO:0007669"/>
    <property type="project" value="UniProtKB-UniRule"/>
</dbReference>
<dbReference type="SUPFAM" id="SSF48498">
    <property type="entry name" value="Tetracyclin repressor-like, C-terminal domain"/>
    <property type="match status" value="1"/>
</dbReference>
<keyword evidence="3" id="KW-0804">Transcription</keyword>
<dbReference type="RefSeq" id="WP_179794769.1">
    <property type="nucleotide sequence ID" value="NZ_BAABHP010000014.1"/>
</dbReference>
<dbReference type="InterPro" id="IPR036390">
    <property type="entry name" value="WH_DNA-bd_sf"/>
</dbReference>
<protein>
    <submittedName>
        <fullName evidence="7">DNA-binding transcriptional regulator YhcF (GntR family)</fullName>
    </submittedName>
</protein>
<dbReference type="Pfam" id="PF00392">
    <property type="entry name" value="GntR"/>
    <property type="match status" value="1"/>
</dbReference>
<dbReference type="InterPro" id="IPR001647">
    <property type="entry name" value="HTH_TetR"/>
</dbReference>
<gene>
    <name evidence="7" type="ORF">BJ983_003293</name>
</gene>
<dbReference type="AlphaFoldDB" id="A0A7Y9J6N8"/>
<evidence type="ECO:0000259" key="5">
    <source>
        <dbReference type="PROSITE" id="PS50949"/>
    </source>
</evidence>
<dbReference type="InterPro" id="IPR050679">
    <property type="entry name" value="Bact_HTH_transcr_reg"/>
</dbReference>
<evidence type="ECO:0000256" key="3">
    <source>
        <dbReference type="ARBA" id="ARBA00023163"/>
    </source>
</evidence>
<dbReference type="GO" id="GO:0003700">
    <property type="term" value="F:DNA-binding transcription factor activity"/>
    <property type="evidence" value="ECO:0007669"/>
    <property type="project" value="InterPro"/>
</dbReference>
<dbReference type="InterPro" id="IPR009057">
    <property type="entry name" value="Homeodomain-like_sf"/>
</dbReference>
<dbReference type="Pfam" id="PF02909">
    <property type="entry name" value="TetR_C_1"/>
    <property type="match status" value="1"/>
</dbReference>
<evidence type="ECO:0000256" key="1">
    <source>
        <dbReference type="ARBA" id="ARBA00023015"/>
    </source>
</evidence>
<dbReference type="SUPFAM" id="SSF46689">
    <property type="entry name" value="Homeodomain-like"/>
    <property type="match status" value="1"/>
</dbReference>
<dbReference type="InterPro" id="IPR004111">
    <property type="entry name" value="Repressor_TetR_C"/>
</dbReference>
<keyword evidence="1" id="KW-0805">Transcription regulation</keyword>
<dbReference type="PROSITE" id="PS50977">
    <property type="entry name" value="HTH_TETR_2"/>
    <property type="match status" value="1"/>
</dbReference>
<feature type="domain" description="HTH tetR-type" evidence="6">
    <location>
        <begin position="85"/>
        <end position="145"/>
    </location>
</feature>
<dbReference type="PANTHER" id="PTHR44846">
    <property type="entry name" value="MANNOSYL-D-GLYCERATE TRANSPORT/METABOLISM SYSTEM REPRESSOR MNGR-RELATED"/>
    <property type="match status" value="1"/>
</dbReference>
<proteinExistence type="predicted"/>
<dbReference type="InterPro" id="IPR000524">
    <property type="entry name" value="Tscrpt_reg_HTH_GntR"/>
</dbReference>
<evidence type="ECO:0000313" key="8">
    <source>
        <dbReference type="Proteomes" id="UP000535890"/>
    </source>
</evidence>
<evidence type="ECO:0000256" key="4">
    <source>
        <dbReference type="PROSITE-ProRule" id="PRU00335"/>
    </source>
</evidence>
<dbReference type="EMBL" id="JACCBN010000001">
    <property type="protein sequence ID" value="NYD37191.1"/>
    <property type="molecule type" value="Genomic_DNA"/>
</dbReference>
<dbReference type="SUPFAM" id="SSF46785">
    <property type="entry name" value="Winged helix' DNA-binding domain"/>
    <property type="match status" value="1"/>
</dbReference>
<keyword evidence="8" id="KW-1185">Reference proteome</keyword>
<dbReference type="PANTHER" id="PTHR44846:SF17">
    <property type="entry name" value="GNTR-FAMILY TRANSCRIPTIONAL REGULATOR"/>
    <property type="match status" value="1"/>
</dbReference>
<comment type="caution">
    <text evidence="7">The sequence shown here is derived from an EMBL/GenBank/DDBJ whole genome shotgun (WGS) entry which is preliminary data.</text>
</comment>
<dbReference type="PROSITE" id="PS50949">
    <property type="entry name" value="HTH_GNTR"/>
    <property type="match status" value="1"/>
</dbReference>
<dbReference type="SMART" id="SM00345">
    <property type="entry name" value="HTH_GNTR"/>
    <property type="match status" value="1"/>
</dbReference>
<dbReference type="InterPro" id="IPR036388">
    <property type="entry name" value="WH-like_DNA-bd_sf"/>
</dbReference>
<reference evidence="7 8" key="1">
    <citation type="submission" date="2020-07" db="EMBL/GenBank/DDBJ databases">
        <title>Sequencing the genomes of 1000 actinobacteria strains.</title>
        <authorList>
            <person name="Klenk H.-P."/>
        </authorList>
    </citation>
    <scope>NUCLEOTIDE SEQUENCE [LARGE SCALE GENOMIC DNA]</scope>
    <source>
        <strain evidence="7 8">DSM 45772</strain>
    </source>
</reference>
<dbReference type="Gene3D" id="1.10.10.60">
    <property type="entry name" value="Homeodomain-like"/>
    <property type="match status" value="1"/>
</dbReference>
<name>A0A7Y9J6N8_9PSEU</name>
<accession>A0A7Y9J6N8</accession>
<dbReference type="Gene3D" id="1.10.357.10">
    <property type="entry name" value="Tetracycline Repressor, domain 2"/>
    <property type="match status" value="1"/>
</dbReference>
<dbReference type="Proteomes" id="UP000535890">
    <property type="component" value="Unassembled WGS sequence"/>
</dbReference>
<dbReference type="CDD" id="cd07377">
    <property type="entry name" value="WHTH_GntR"/>
    <property type="match status" value="1"/>
</dbReference>
<sequence length="293" mass="31668">MSQDSDLPSRRVADALRARIEDLAPGDRLPSVRALVAEHGVASATASRALALLREEGLVESVPRVGTVVAARSASRRRVRPRGAGPDREDVVALAVELADADGLAAVSMRRLAAELGVPTMTVHGLVRGKDELVMAMLDDVFAAEPWPTPAPEAGWRARLEMSARRQWAVYSRHPWAARAISLHRPQPVPALLAIAEWDLTTLEGVVAGSERRFDLYMVLAGYVRGMAMTLAAERDAETDTGVGADHWIDHDPATVRGMQRLAGPAIRRAGPYAFDLDRVFRTGLDALLDGIV</sequence>